<feature type="region of interest" description="Disordered" evidence="1">
    <location>
        <begin position="278"/>
        <end position="297"/>
    </location>
</feature>
<feature type="compositionally biased region" description="Polar residues" evidence="1">
    <location>
        <begin position="57"/>
        <end position="68"/>
    </location>
</feature>
<evidence type="ECO:0000313" key="2">
    <source>
        <dbReference type="EMBL" id="KAF4659258.1"/>
    </source>
</evidence>
<name>A0A7J6LJ17_PERCH</name>
<feature type="compositionally biased region" description="Basic and acidic residues" evidence="1">
    <location>
        <begin position="278"/>
        <end position="294"/>
    </location>
</feature>
<dbReference type="EMBL" id="JAAPAO010000460">
    <property type="protein sequence ID" value="KAF4659258.1"/>
    <property type="molecule type" value="Genomic_DNA"/>
</dbReference>
<evidence type="ECO:0000313" key="3">
    <source>
        <dbReference type="Proteomes" id="UP000591131"/>
    </source>
</evidence>
<feature type="compositionally biased region" description="Basic and acidic residues" evidence="1">
    <location>
        <begin position="69"/>
        <end position="80"/>
    </location>
</feature>
<evidence type="ECO:0000256" key="1">
    <source>
        <dbReference type="SAM" id="MobiDB-lite"/>
    </source>
</evidence>
<keyword evidence="3" id="KW-1185">Reference proteome</keyword>
<organism evidence="2 3">
    <name type="scientific">Perkinsus chesapeaki</name>
    <name type="common">Clam parasite</name>
    <name type="synonym">Perkinsus andrewsi</name>
    <dbReference type="NCBI Taxonomy" id="330153"/>
    <lineage>
        <taxon>Eukaryota</taxon>
        <taxon>Sar</taxon>
        <taxon>Alveolata</taxon>
        <taxon>Perkinsozoa</taxon>
        <taxon>Perkinsea</taxon>
        <taxon>Perkinsida</taxon>
        <taxon>Perkinsidae</taxon>
        <taxon>Perkinsus</taxon>
    </lineage>
</organism>
<dbReference type="Proteomes" id="UP000591131">
    <property type="component" value="Unassembled WGS sequence"/>
</dbReference>
<protein>
    <submittedName>
        <fullName evidence="2">Uncharacterized protein</fullName>
    </submittedName>
</protein>
<dbReference type="AlphaFoldDB" id="A0A7J6LJ17"/>
<comment type="caution">
    <text evidence="2">The sequence shown here is derived from an EMBL/GenBank/DDBJ whole genome shotgun (WGS) entry which is preliminary data.</text>
</comment>
<accession>A0A7J6LJ17</accession>
<reference evidence="2 3" key="1">
    <citation type="submission" date="2020-04" db="EMBL/GenBank/DDBJ databases">
        <title>Perkinsus chesapeaki whole genome sequence.</title>
        <authorList>
            <person name="Bogema D.R."/>
        </authorList>
    </citation>
    <scope>NUCLEOTIDE SEQUENCE [LARGE SCALE GENOMIC DNA]</scope>
    <source>
        <strain evidence="2">ATCC PRA-425</strain>
    </source>
</reference>
<proteinExistence type="predicted"/>
<sequence length="496" mass="56543">MRKTSSKAARFCNKADTTSEHISDTFAAELNEAHKARTEIFLTMEKELREAERRYGGQTSFAESSSESNGKEAHKSDSVDRKKKLGPFPVDEALKVNLMRRLAIDRRKELEIAKALEEADWRSELHQERYKQLLMVRKKMQSDRRNARVEEASRAKGEQSKMYQDNTIRNIQMRKIDQEGRLEKLRADKVLKIQRSRALNESRRQGQLDRASAISDIKRMMDAMAGAKRTGDISRARCAAQEAADLAWRKTLASSRSFNALLSQKSFNKNDQHIQEAAVEPKRVRPDSSVKGKAAETYAGESAHVDEFKDEQEREIINVSPGFNPGFIHERFQQLYLLVNYAEQLLSTPGDPAGIEAHEVARLKEIEAMILSEATASERANKYSARGVWGFCSSLLNEGMPSIVGPDYDKNYWTEVAFVTDGDCGSACSDFTQDALPRQFYIIPPHKHLNMWARNLEERVAIHKEIVGYKNWTHLRMNPQFRDLGYCPAYAGEVDE</sequence>
<feature type="region of interest" description="Disordered" evidence="1">
    <location>
        <begin position="52"/>
        <end position="85"/>
    </location>
</feature>
<gene>
    <name evidence="2" type="ORF">FOL47_007671</name>
</gene>